<feature type="region of interest" description="Disordered" evidence="1">
    <location>
        <begin position="127"/>
        <end position="157"/>
    </location>
</feature>
<sequence>MTPKPSKRKVVASSSKGTKGARMGKEAQAHMEDATMPPPPRRDSLDSKFHRMAEKLFTFGLDFVFNDPENIILIWLGSFWIVGSQSRERESILGFCLDDLEVGEYGHDYEGCFKESESEEGVESLARIDKSFDDDNPTDDEQAHVDSNLESDIDEGEDFEMAEVSYAPIDDE</sequence>
<organism evidence="2 3">
    <name type="scientific">Datura stramonium</name>
    <name type="common">Jimsonweed</name>
    <name type="synonym">Common thornapple</name>
    <dbReference type="NCBI Taxonomy" id="4076"/>
    <lineage>
        <taxon>Eukaryota</taxon>
        <taxon>Viridiplantae</taxon>
        <taxon>Streptophyta</taxon>
        <taxon>Embryophyta</taxon>
        <taxon>Tracheophyta</taxon>
        <taxon>Spermatophyta</taxon>
        <taxon>Magnoliopsida</taxon>
        <taxon>eudicotyledons</taxon>
        <taxon>Gunneridae</taxon>
        <taxon>Pentapetalae</taxon>
        <taxon>asterids</taxon>
        <taxon>lamiids</taxon>
        <taxon>Solanales</taxon>
        <taxon>Solanaceae</taxon>
        <taxon>Solanoideae</taxon>
        <taxon>Datureae</taxon>
        <taxon>Datura</taxon>
    </lineage>
</organism>
<feature type="compositionally biased region" description="Basic residues" evidence="1">
    <location>
        <begin position="1"/>
        <end position="10"/>
    </location>
</feature>
<keyword evidence="3" id="KW-1185">Reference proteome</keyword>
<protein>
    <submittedName>
        <fullName evidence="2">Uncharacterized protein</fullName>
    </submittedName>
</protein>
<feature type="compositionally biased region" description="Basic and acidic residues" evidence="1">
    <location>
        <begin position="23"/>
        <end position="33"/>
    </location>
</feature>
<evidence type="ECO:0000313" key="3">
    <source>
        <dbReference type="Proteomes" id="UP000823775"/>
    </source>
</evidence>
<reference evidence="2 3" key="1">
    <citation type="journal article" date="2021" name="BMC Genomics">
        <title>Datura genome reveals duplications of psychoactive alkaloid biosynthetic genes and high mutation rate following tissue culture.</title>
        <authorList>
            <person name="Rajewski A."/>
            <person name="Carter-House D."/>
            <person name="Stajich J."/>
            <person name="Litt A."/>
        </authorList>
    </citation>
    <scope>NUCLEOTIDE SEQUENCE [LARGE SCALE GENOMIC DNA]</scope>
    <source>
        <strain evidence="2">AR-01</strain>
    </source>
</reference>
<dbReference type="Proteomes" id="UP000823775">
    <property type="component" value="Unassembled WGS sequence"/>
</dbReference>
<proteinExistence type="predicted"/>
<evidence type="ECO:0000256" key="1">
    <source>
        <dbReference type="SAM" id="MobiDB-lite"/>
    </source>
</evidence>
<dbReference type="EMBL" id="JACEIK010003775">
    <property type="protein sequence ID" value="MCD9643074.1"/>
    <property type="molecule type" value="Genomic_DNA"/>
</dbReference>
<accession>A0ABS8VAD4</accession>
<gene>
    <name evidence="2" type="ORF">HAX54_030195</name>
</gene>
<name>A0ABS8VAD4_DATST</name>
<feature type="region of interest" description="Disordered" evidence="1">
    <location>
        <begin position="1"/>
        <end position="44"/>
    </location>
</feature>
<evidence type="ECO:0000313" key="2">
    <source>
        <dbReference type="EMBL" id="MCD9643074.1"/>
    </source>
</evidence>
<comment type="caution">
    <text evidence="2">The sequence shown here is derived from an EMBL/GenBank/DDBJ whole genome shotgun (WGS) entry which is preliminary data.</text>
</comment>